<evidence type="ECO:0000313" key="4">
    <source>
        <dbReference type="Proteomes" id="UP000320948"/>
    </source>
</evidence>
<accession>A0A6N4RBI7</accession>
<feature type="domain" description="DUF2147" evidence="2">
    <location>
        <begin position="59"/>
        <end position="114"/>
    </location>
</feature>
<feature type="signal peptide" evidence="1">
    <location>
        <begin position="1"/>
        <end position="18"/>
    </location>
</feature>
<proteinExistence type="predicted"/>
<evidence type="ECO:0000259" key="2">
    <source>
        <dbReference type="Pfam" id="PF09917"/>
    </source>
</evidence>
<evidence type="ECO:0000313" key="3">
    <source>
        <dbReference type="EMBL" id="TKW61087.1"/>
    </source>
</evidence>
<dbReference type="EMBL" id="VAFM01000001">
    <property type="protein sequence ID" value="TKW61087.1"/>
    <property type="molecule type" value="Genomic_DNA"/>
</dbReference>
<sequence length="125" mass="13282">MTKLLTGALLLVAGSAMAAEPIQGTWRTAGGELVEAARCDKQYCLTLKTGQYAGQKIGELKGDSIHYKGTVTDPKDNKSYTGSANISTPFSGPQTLELKGCVLKFLCKSQSWEKVTGPGKDKIAL</sequence>
<keyword evidence="1" id="KW-0732">Signal</keyword>
<comment type="caution">
    <text evidence="3">The sequence shown here is derived from an EMBL/GenBank/DDBJ whole genome shotgun (WGS) entry which is preliminary data.</text>
</comment>
<dbReference type="Gene3D" id="2.40.128.520">
    <property type="match status" value="1"/>
</dbReference>
<name>A0A6N4RBI7_BLAVI</name>
<organism evidence="3 4">
    <name type="scientific">Blastochloris viridis</name>
    <name type="common">Rhodopseudomonas viridis</name>
    <dbReference type="NCBI Taxonomy" id="1079"/>
    <lineage>
        <taxon>Bacteria</taxon>
        <taxon>Pseudomonadati</taxon>
        <taxon>Pseudomonadota</taxon>
        <taxon>Alphaproteobacteria</taxon>
        <taxon>Hyphomicrobiales</taxon>
        <taxon>Blastochloridaceae</taxon>
        <taxon>Blastochloris</taxon>
    </lineage>
</organism>
<dbReference type="Pfam" id="PF09917">
    <property type="entry name" value="DUF2147"/>
    <property type="match status" value="1"/>
</dbReference>
<reference evidence="3 4" key="1">
    <citation type="journal article" date="2017" name="Nat. Commun.">
        <title>In situ click chemistry generation of cyclooxygenase-2 inhibitors.</title>
        <authorList>
            <person name="Bhardwaj A."/>
            <person name="Kaur J."/>
            <person name="Wuest M."/>
            <person name="Wuest F."/>
        </authorList>
    </citation>
    <scope>NUCLEOTIDE SEQUENCE [LARGE SCALE GENOMIC DNA]</scope>
    <source>
        <strain evidence="3">S2_018_000_R2_106</strain>
    </source>
</reference>
<evidence type="ECO:0000256" key="1">
    <source>
        <dbReference type="SAM" id="SignalP"/>
    </source>
</evidence>
<dbReference type="AlphaFoldDB" id="A0A6N4RBI7"/>
<feature type="chain" id="PRO_5026753074" evidence="1">
    <location>
        <begin position="19"/>
        <end position="125"/>
    </location>
</feature>
<dbReference type="InterPro" id="IPR019223">
    <property type="entry name" value="DUF2147"/>
</dbReference>
<protein>
    <submittedName>
        <fullName evidence="3">DUF2147 domain-containing protein</fullName>
    </submittedName>
</protein>
<gene>
    <name evidence="3" type="ORF">DI628_00195</name>
</gene>
<dbReference type="Proteomes" id="UP000320948">
    <property type="component" value="Unassembled WGS sequence"/>
</dbReference>